<reference evidence="1" key="1">
    <citation type="submission" date="2021-01" db="EMBL/GenBank/DDBJ databases">
        <authorList>
            <consortium name="Genoscope - CEA"/>
            <person name="William W."/>
        </authorList>
    </citation>
    <scope>NUCLEOTIDE SEQUENCE</scope>
</reference>
<dbReference type="AlphaFoldDB" id="A0A8S1NM59"/>
<evidence type="ECO:0000313" key="2">
    <source>
        <dbReference type="Proteomes" id="UP000688137"/>
    </source>
</evidence>
<gene>
    <name evidence="1" type="ORF">PPRIM_AZ9-3.1.T0920206</name>
</gene>
<dbReference type="Proteomes" id="UP000688137">
    <property type="component" value="Unassembled WGS sequence"/>
</dbReference>
<dbReference type="EMBL" id="CAJJDM010000095">
    <property type="protein sequence ID" value="CAD8093262.1"/>
    <property type="molecule type" value="Genomic_DNA"/>
</dbReference>
<proteinExistence type="predicted"/>
<sequence>MDILFQKMVDNTMIMDQKKVYGKRQFKIKEGNIKKKEFSIVMYNYMRMDHMIEEEMGLKLVDRLK</sequence>
<name>A0A8S1NM59_PARPR</name>
<evidence type="ECO:0000313" key="1">
    <source>
        <dbReference type="EMBL" id="CAD8093262.1"/>
    </source>
</evidence>
<accession>A0A8S1NM59</accession>
<comment type="caution">
    <text evidence="1">The sequence shown here is derived from an EMBL/GenBank/DDBJ whole genome shotgun (WGS) entry which is preliminary data.</text>
</comment>
<protein>
    <submittedName>
        <fullName evidence="1">Uncharacterized protein</fullName>
    </submittedName>
</protein>
<keyword evidence="2" id="KW-1185">Reference proteome</keyword>
<organism evidence="1 2">
    <name type="scientific">Paramecium primaurelia</name>
    <dbReference type="NCBI Taxonomy" id="5886"/>
    <lineage>
        <taxon>Eukaryota</taxon>
        <taxon>Sar</taxon>
        <taxon>Alveolata</taxon>
        <taxon>Ciliophora</taxon>
        <taxon>Intramacronucleata</taxon>
        <taxon>Oligohymenophorea</taxon>
        <taxon>Peniculida</taxon>
        <taxon>Parameciidae</taxon>
        <taxon>Paramecium</taxon>
    </lineage>
</organism>